<organism evidence="1">
    <name type="scientific">marine sediment metagenome</name>
    <dbReference type="NCBI Taxonomy" id="412755"/>
    <lineage>
        <taxon>unclassified sequences</taxon>
        <taxon>metagenomes</taxon>
        <taxon>ecological metagenomes</taxon>
    </lineage>
</organism>
<protein>
    <submittedName>
        <fullName evidence="1">Uncharacterized protein</fullName>
    </submittedName>
</protein>
<comment type="caution">
    <text evidence="1">The sequence shown here is derived from an EMBL/GenBank/DDBJ whole genome shotgun (WGS) entry which is preliminary data.</text>
</comment>
<proteinExistence type="predicted"/>
<gene>
    <name evidence="1" type="ORF">LCGC14_1236560</name>
</gene>
<evidence type="ECO:0000313" key="1">
    <source>
        <dbReference type="EMBL" id="KKM90644.1"/>
    </source>
</evidence>
<accession>A0A0F9L746</accession>
<reference evidence="1" key="1">
    <citation type="journal article" date="2015" name="Nature">
        <title>Complex archaea that bridge the gap between prokaryotes and eukaryotes.</title>
        <authorList>
            <person name="Spang A."/>
            <person name="Saw J.H."/>
            <person name="Jorgensen S.L."/>
            <person name="Zaremba-Niedzwiedzka K."/>
            <person name="Martijn J."/>
            <person name="Lind A.E."/>
            <person name="van Eijk R."/>
            <person name="Schleper C."/>
            <person name="Guy L."/>
            <person name="Ettema T.J."/>
        </authorList>
    </citation>
    <scope>NUCLEOTIDE SEQUENCE</scope>
</reference>
<dbReference type="AlphaFoldDB" id="A0A0F9L746"/>
<dbReference type="EMBL" id="LAZR01006646">
    <property type="protein sequence ID" value="KKM90644.1"/>
    <property type="molecule type" value="Genomic_DNA"/>
</dbReference>
<sequence length="50" mass="5573">MIRARDLGDRIILLGTEQGVEPPLCLVGKEYESWRGHNMKLIELDAAHGA</sequence>
<name>A0A0F9L746_9ZZZZ</name>